<reference evidence="3 4" key="1">
    <citation type="journal article" date="2019" name="Int. J. Syst. Evol. Microbiol.">
        <title>The Global Catalogue of Microorganisms (GCM) 10K type strain sequencing project: providing services to taxonomists for standard genome sequencing and annotation.</title>
        <authorList>
            <consortium name="The Broad Institute Genomics Platform"/>
            <consortium name="The Broad Institute Genome Sequencing Center for Infectious Disease"/>
            <person name="Wu L."/>
            <person name="Ma J."/>
        </authorList>
    </citation>
    <scope>NUCLEOTIDE SEQUENCE [LARGE SCALE GENOMIC DNA]</scope>
    <source>
        <strain evidence="3 4">CGMCC 1.3240</strain>
    </source>
</reference>
<dbReference type="SUPFAM" id="SSF75304">
    <property type="entry name" value="Amidase signature (AS) enzymes"/>
    <property type="match status" value="1"/>
</dbReference>
<feature type="region of interest" description="Disordered" evidence="1">
    <location>
        <begin position="91"/>
        <end position="117"/>
    </location>
</feature>
<dbReference type="InterPro" id="IPR036928">
    <property type="entry name" value="AS_sf"/>
</dbReference>
<dbReference type="Proteomes" id="UP001596312">
    <property type="component" value="Unassembled WGS sequence"/>
</dbReference>
<dbReference type="Pfam" id="PF01425">
    <property type="entry name" value="Amidase"/>
    <property type="match status" value="1"/>
</dbReference>
<evidence type="ECO:0000256" key="1">
    <source>
        <dbReference type="SAM" id="MobiDB-lite"/>
    </source>
</evidence>
<gene>
    <name evidence="3" type="ORF">ACFQGH_17145</name>
</gene>
<accession>A0ABD5V7S6</accession>
<proteinExistence type="predicted"/>
<feature type="region of interest" description="Disordered" evidence="1">
    <location>
        <begin position="20"/>
        <end position="42"/>
    </location>
</feature>
<keyword evidence="4" id="KW-1185">Reference proteome</keyword>
<comment type="caution">
    <text evidence="3">The sequence shown here is derived from an EMBL/GenBank/DDBJ whole genome shotgun (WGS) entry which is preliminary data.</text>
</comment>
<dbReference type="AlphaFoldDB" id="A0ABD5V7S6"/>
<dbReference type="EMBL" id="JBHSXQ010000006">
    <property type="protein sequence ID" value="MFC6906921.1"/>
    <property type="molecule type" value="Genomic_DNA"/>
</dbReference>
<feature type="domain" description="Amidase" evidence="2">
    <location>
        <begin position="3"/>
        <end position="415"/>
    </location>
</feature>
<sequence length="440" mass="47067">MTVNSNALDRADELDEELKDGKLAGPLHGIPTILKDNQNTKDMPTTGGAVTLEESMAPEDAFVVKQMRDAGAIILAKANLHELAGGGTSVSSLGGQARNPYDLDRTPGGSSGGTGAALATNMAPIGFGTDTVSSVRSPASACNLVGLRPSIGLVSREGTILVALTQDMVGPITQSVTDAARMLDVIAGYDPEDPSTAKGVEHIPDSYMDYLNPNGLDGARIGILRTVFSSGPESEPVVKVAEEAVADLKALGAKMIEVDAEIDVDELIDSFHVGSFEQQEQFNEYLDSLGSGAPIETFEDFVEAGEYHESLESGLQAALEIESPTDKPEYFERLYRRAQFVERLYDIMAADELDVFFFPHQKQLVAEIGDDQLGRNGFLSSGTGFSSITVPGGFSEGGVPVGMEFLCRPFDEPTLFEVAYAYEQGTQHRQPPEEFGPLME</sequence>
<protein>
    <submittedName>
        <fullName evidence="3">Amidase family protein</fullName>
    </submittedName>
</protein>
<evidence type="ECO:0000313" key="3">
    <source>
        <dbReference type="EMBL" id="MFC6906921.1"/>
    </source>
</evidence>
<evidence type="ECO:0000259" key="2">
    <source>
        <dbReference type="Pfam" id="PF01425"/>
    </source>
</evidence>
<dbReference type="PANTHER" id="PTHR42678:SF5">
    <property type="entry name" value="GLUTAMYL-TRNA(GLN) AMIDOTRANSFERASE SUBUNIT A"/>
    <property type="match status" value="1"/>
</dbReference>
<dbReference type="RefSeq" id="WP_340605501.1">
    <property type="nucleotide sequence ID" value="NZ_JBBMXV010000006.1"/>
</dbReference>
<organism evidence="3 4">
    <name type="scientific">Halalkalicoccus tibetensis</name>
    <dbReference type="NCBI Taxonomy" id="175632"/>
    <lineage>
        <taxon>Archaea</taxon>
        <taxon>Methanobacteriati</taxon>
        <taxon>Methanobacteriota</taxon>
        <taxon>Stenosarchaea group</taxon>
        <taxon>Halobacteria</taxon>
        <taxon>Halobacteriales</taxon>
        <taxon>Halococcaceae</taxon>
        <taxon>Halalkalicoccus</taxon>
    </lineage>
</organism>
<name>A0ABD5V7S6_9EURY</name>
<dbReference type="PANTHER" id="PTHR42678">
    <property type="entry name" value="AMIDASE"/>
    <property type="match status" value="1"/>
</dbReference>
<evidence type="ECO:0000313" key="4">
    <source>
        <dbReference type="Proteomes" id="UP001596312"/>
    </source>
</evidence>
<dbReference type="Gene3D" id="3.90.1300.10">
    <property type="entry name" value="Amidase signature (AS) domain"/>
    <property type="match status" value="1"/>
</dbReference>
<dbReference type="InterPro" id="IPR023631">
    <property type="entry name" value="Amidase_dom"/>
</dbReference>